<keyword evidence="9" id="KW-1185">Reference proteome</keyword>
<dbReference type="Proteomes" id="UP001367508">
    <property type="component" value="Unassembled WGS sequence"/>
</dbReference>
<comment type="caution">
    <text evidence="8">The sequence shown here is derived from an EMBL/GenBank/DDBJ whole genome shotgun (WGS) entry which is preliminary data.</text>
</comment>
<feature type="domain" description="TF-B3" evidence="7">
    <location>
        <begin position="206"/>
        <end position="307"/>
    </location>
</feature>
<accession>A0AAN9LRB2</accession>
<dbReference type="CDD" id="cd10017">
    <property type="entry name" value="B3_DNA"/>
    <property type="match status" value="2"/>
</dbReference>
<dbReference type="EMBL" id="JAYMYQ010000004">
    <property type="protein sequence ID" value="KAK7339009.1"/>
    <property type="molecule type" value="Genomic_DNA"/>
</dbReference>
<organism evidence="8 9">
    <name type="scientific">Canavalia gladiata</name>
    <name type="common">Sword bean</name>
    <name type="synonym">Dolichos gladiatus</name>
    <dbReference type="NCBI Taxonomy" id="3824"/>
    <lineage>
        <taxon>Eukaryota</taxon>
        <taxon>Viridiplantae</taxon>
        <taxon>Streptophyta</taxon>
        <taxon>Embryophyta</taxon>
        <taxon>Tracheophyta</taxon>
        <taxon>Spermatophyta</taxon>
        <taxon>Magnoliopsida</taxon>
        <taxon>eudicotyledons</taxon>
        <taxon>Gunneridae</taxon>
        <taxon>Pentapetalae</taxon>
        <taxon>rosids</taxon>
        <taxon>fabids</taxon>
        <taxon>Fabales</taxon>
        <taxon>Fabaceae</taxon>
        <taxon>Papilionoideae</taxon>
        <taxon>50 kb inversion clade</taxon>
        <taxon>NPAAA clade</taxon>
        <taxon>indigoferoid/millettioid clade</taxon>
        <taxon>Phaseoleae</taxon>
        <taxon>Canavalia</taxon>
    </lineage>
</organism>
<dbReference type="InterPro" id="IPR015300">
    <property type="entry name" value="DNA-bd_pseudobarrel_sf"/>
</dbReference>
<evidence type="ECO:0000313" key="9">
    <source>
        <dbReference type="Proteomes" id="UP001367508"/>
    </source>
</evidence>
<evidence type="ECO:0000256" key="3">
    <source>
        <dbReference type="ARBA" id="ARBA00023125"/>
    </source>
</evidence>
<keyword evidence="2" id="KW-0805">Transcription regulation</keyword>
<evidence type="ECO:0000256" key="2">
    <source>
        <dbReference type="ARBA" id="ARBA00023015"/>
    </source>
</evidence>
<evidence type="ECO:0000256" key="5">
    <source>
        <dbReference type="ARBA" id="ARBA00023242"/>
    </source>
</evidence>
<dbReference type="PANTHER" id="PTHR31920:SF108">
    <property type="entry name" value="B3 DOMAIN-CONTAINING TRANSCRIPTION FACTOR VRN1-LIKE"/>
    <property type="match status" value="1"/>
</dbReference>
<name>A0AAN9LRB2_CANGL</name>
<evidence type="ECO:0000256" key="6">
    <source>
        <dbReference type="SAM" id="MobiDB-lite"/>
    </source>
</evidence>
<gene>
    <name evidence="8" type="ORF">VNO77_19648</name>
</gene>
<dbReference type="SMART" id="SM01019">
    <property type="entry name" value="B3"/>
    <property type="match status" value="2"/>
</dbReference>
<proteinExistence type="predicted"/>
<dbReference type="SUPFAM" id="SSF101936">
    <property type="entry name" value="DNA-binding pseudobarrel domain"/>
    <property type="match status" value="2"/>
</dbReference>
<feature type="region of interest" description="Disordered" evidence="6">
    <location>
        <begin position="118"/>
        <end position="141"/>
    </location>
</feature>
<dbReference type="PROSITE" id="PS50863">
    <property type="entry name" value="B3"/>
    <property type="match status" value="2"/>
</dbReference>
<keyword evidence="5" id="KW-0539">Nucleus</keyword>
<comment type="subcellular location">
    <subcellularLocation>
        <location evidence="1">Nucleus</location>
    </subcellularLocation>
</comment>
<dbReference type="GO" id="GO:0005634">
    <property type="term" value="C:nucleus"/>
    <property type="evidence" value="ECO:0007669"/>
    <property type="project" value="UniProtKB-SubCell"/>
</dbReference>
<sequence length="350" mass="40402">MGSEFPHKPQMKPIHFFKIITTPILNEGKLMIPSRFVEKYGEGLPNTLFLKPPNGAEWKLNLEKREGKIWFQKGWKEFAEHHSVAHGHLLVFRCEGTSHFQVHIFDMSGLEIDYPFRKPCNDPPNNPPNDENLEYERPGQKTQKRKFNSCEMSSSKCAKVENTLILPQATLDRSDRKCQEKSRVIGKQVTALDRASSFQSCNPFFLVVMYPSHLHSRYGSLCLPSMFCKTHFGLHKTKRDMNLQVLHGRVWSVRYLISKMNTGTRFRLRSGWNKFTKDNNLKVGDVCTFELILRNNVTFQVHIFRGTHNSNCSTSQESVQMRAASEEQIKEMKIISSTASLPPKIFKSSF</sequence>
<evidence type="ECO:0000313" key="8">
    <source>
        <dbReference type="EMBL" id="KAK7339009.1"/>
    </source>
</evidence>
<dbReference type="GO" id="GO:0003677">
    <property type="term" value="F:DNA binding"/>
    <property type="evidence" value="ECO:0007669"/>
    <property type="project" value="UniProtKB-KW"/>
</dbReference>
<dbReference type="PANTHER" id="PTHR31920">
    <property type="entry name" value="B3 DOMAIN-CONTAINING"/>
    <property type="match status" value="1"/>
</dbReference>
<keyword evidence="4" id="KW-0804">Transcription</keyword>
<feature type="domain" description="TF-B3" evidence="7">
    <location>
        <begin position="15"/>
        <end position="108"/>
    </location>
</feature>
<keyword evidence="3" id="KW-0238">DNA-binding</keyword>
<dbReference type="AlphaFoldDB" id="A0AAN9LRB2"/>
<evidence type="ECO:0000256" key="1">
    <source>
        <dbReference type="ARBA" id="ARBA00004123"/>
    </source>
</evidence>
<dbReference type="Gene3D" id="2.40.330.10">
    <property type="entry name" value="DNA-binding pseudobarrel domain"/>
    <property type="match status" value="2"/>
</dbReference>
<evidence type="ECO:0000259" key="7">
    <source>
        <dbReference type="PROSITE" id="PS50863"/>
    </source>
</evidence>
<protein>
    <recommendedName>
        <fullName evidence="7">TF-B3 domain-containing protein</fullName>
    </recommendedName>
</protein>
<dbReference type="InterPro" id="IPR003340">
    <property type="entry name" value="B3_DNA-bd"/>
</dbReference>
<reference evidence="8 9" key="1">
    <citation type="submission" date="2024-01" db="EMBL/GenBank/DDBJ databases">
        <title>The genomes of 5 underutilized Papilionoideae crops provide insights into root nodulation and disease resistanc.</title>
        <authorList>
            <person name="Jiang F."/>
        </authorList>
    </citation>
    <scope>NUCLEOTIDE SEQUENCE [LARGE SCALE GENOMIC DNA]</scope>
    <source>
        <strain evidence="8">LVBAO_FW01</strain>
        <tissue evidence="8">Leaves</tissue>
    </source>
</reference>
<dbReference type="Pfam" id="PF02362">
    <property type="entry name" value="B3"/>
    <property type="match status" value="2"/>
</dbReference>
<dbReference type="InterPro" id="IPR050655">
    <property type="entry name" value="Plant_B3_domain"/>
</dbReference>
<evidence type="ECO:0000256" key="4">
    <source>
        <dbReference type="ARBA" id="ARBA00023163"/>
    </source>
</evidence>